<proteinExistence type="predicted"/>
<protein>
    <submittedName>
        <fullName evidence="1">Uncharacterized protein</fullName>
    </submittedName>
</protein>
<reference evidence="1 2" key="1">
    <citation type="submission" date="2016-11" db="EMBL/GenBank/DDBJ databases">
        <authorList>
            <person name="Varghese N."/>
            <person name="Submissions S."/>
        </authorList>
    </citation>
    <scope>NUCLEOTIDE SEQUENCE [LARGE SCALE GENOMIC DNA]</scope>
    <source>
        <strain evidence="1 2">DSM 17919</strain>
    </source>
</reference>
<dbReference type="Proteomes" id="UP000184001">
    <property type="component" value="Unassembled WGS sequence"/>
</dbReference>
<evidence type="ECO:0000313" key="2">
    <source>
        <dbReference type="Proteomes" id="UP000184001"/>
    </source>
</evidence>
<organism evidence="1 2">
    <name type="scientific">Halodesulfovibrio aestuarii</name>
    <dbReference type="NCBI Taxonomy" id="126333"/>
    <lineage>
        <taxon>Bacteria</taxon>
        <taxon>Pseudomonadati</taxon>
        <taxon>Thermodesulfobacteriota</taxon>
        <taxon>Desulfovibrionia</taxon>
        <taxon>Desulfovibrionales</taxon>
        <taxon>Desulfovibrionaceae</taxon>
        <taxon>Halodesulfovibrio</taxon>
    </lineage>
</organism>
<comment type="caution">
    <text evidence="1">The sequence shown here is derived from an EMBL/GenBank/DDBJ whole genome shotgun (WGS) entry which is preliminary data.</text>
</comment>
<evidence type="ECO:0000313" key="1">
    <source>
        <dbReference type="EMBL" id="SHJ28829.1"/>
    </source>
</evidence>
<gene>
    <name evidence="1" type="ORF">SAMN05660830_02084</name>
</gene>
<name>A0A8G2CAB8_9BACT</name>
<accession>A0A8G2CAB8</accession>
<sequence>MNPFIDFIVDVKKPPASNDTGGEVRACLSRQYITLPYNKVYSFEDLRAGVLR</sequence>
<dbReference type="EMBL" id="FQZR01000004">
    <property type="protein sequence ID" value="SHJ28829.1"/>
    <property type="molecule type" value="Genomic_DNA"/>
</dbReference>
<dbReference type="AlphaFoldDB" id="A0A8G2CAB8"/>